<dbReference type="Proteomes" id="UP001218188">
    <property type="component" value="Unassembled WGS sequence"/>
</dbReference>
<keyword evidence="2" id="KW-1185">Reference proteome</keyword>
<protein>
    <submittedName>
        <fullName evidence="1">Uncharacterized protein</fullName>
    </submittedName>
</protein>
<dbReference type="AlphaFoldDB" id="A0AAD6S0X0"/>
<name>A0AAD6S0X0_9AGAR</name>
<organism evidence="1 2">
    <name type="scientific">Mycena alexandri</name>
    <dbReference type="NCBI Taxonomy" id="1745969"/>
    <lineage>
        <taxon>Eukaryota</taxon>
        <taxon>Fungi</taxon>
        <taxon>Dikarya</taxon>
        <taxon>Basidiomycota</taxon>
        <taxon>Agaricomycotina</taxon>
        <taxon>Agaricomycetes</taxon>
        <taxon>Agaricomycetidae</taxon>
        <taxon>Agaricales</taxon>
        <taxon>Marasmiineae</taxon>
        <taxon>Mycenaceae</taxon>
        <taxon>Mycena</taxon>
    </lineage>
</organism>
<proteinExistence type="predicted"/>
<evidence type="ECO:0000313" key="2">
    <source>
        <dbReference type="Proteomes" id="UP001218188"/>
    </source>
</evidence>
<evidence type="ECO:0000313" key="1">
    <source>
        <dbReference type="EMBL" id="KAJ7016857.1"/>
    </source>
</evidence>
<comment type="caution">
    <text evidence="1">The sequence shown here is derived from an EMBL/GenBank/DDBJ whole genome shotgun (WGS) entry which is preliminary data.</text>
</comment>
<reference evidence="1" key="1">
    <citation type="submission" date="2023-03" db="EMBL/GenBank/DDBJ databases">
        <title>Massive genome expansion in bonnet fungi (Mycena s.s.) driven by repeated elements and novel gene families across ecological guilds.</title>
        <authorList>
            <consortium name="Lawrence Berkeley National Laboratory"/>
            <person name="Harder C.B."/>
            <person name="Miyauchi S."/>
            <person name="Viragh M."/>
            <person name="Kuo A."/>
            <person name="Thoen E."/>
            <person name="Andreopoulos B."/>
            <person name="Lu D."/>
            <person name="Skrede I."/>
            <person name="Drula E."/>
            <person name="Henrissat B."/>
            <person name="Morin E."/>
            <person name="Kohler A."/>
            <person name="Barry K."/>
            <person name="LaButti K."/>
            <person name="Morin E."/>
            <person name="Salamov A."/>
            <person name="Lipzen A."/>
            <person name="Mereny Z."/>
            <person name="Hegedus B."/>
            <person name="Baldrian P."/>
            <person name="Stursova M."/>
            <person name="Weitz H."/>
            <person name="Taylor A."/>
            <person name="Grigoriev I.V."/>
            <person name="Nagy L.G."/>
            <person name="Martin F."/>
            <person name="Kauserud H."/>
        </authorList>
    </citation>
    <scope>NUCLEOTIDE SEQUENCE</scope>
    <source>
        <strain evidence="1">CBHHK200</strain>
    </source>
</reference>
<gene>
    <name evidence="1" type="ORF">C8F04DRAFT_1280519</name>
</gene>
<sequence length="108" mass="12093">MSRTLPPLPPHPEGGQWSPNVQHAYQVLTDTFRPAVKVLLQEADANRLQYHIENATTELFPILEAFEAHAAEEHIPIPWVLSCTEVVGSLVFDLCQAQEAAAGWYIFL</sequence>
<accession>A0AAD6S0X0</accession>
<dbReference type="EMBL" id="JARJCM010000458">
    <property type="protein sequence ID" value="KAJ7016857.1"/>
    <property type="molecule type" value="Genomic_DNA"/>
</dbReference>